<dbReference type="AlphaFoldDB" id="A0A8J5QVF0"/>
<evidence type="ECO:0000313" key="5">
    <source>
        <dbReference type="Proteomes" id="UP000694255"/>
    </source>
</evidence>
<dbReference type="Pfam" id="PF00400">
    <property type="entry name" value="WD40"/>
    <property type="match status" value="5"/>
</dbReference>
<evidence type="ECO:0000256" key="3">
    <source>
        <dbReference type="SAM" id="MobiDB-lite"/>
    </source>
</evidence>
<dbReference type="PANTHER" id="PTHR19879">
    <property type="entry name" value="TRANSCRIPTION INITIATION FACTOR TFIID"/>
    <property type="match status" value="1"/>
</dbReference>
<evidence type="ECO:0000256" key="2">
    <source>
        <dbReference type="PROSITE-ProRule" id="PRU00221"/>
    </source>
</evidence>
<keyword evidence="1" id="KW-0132">Cell division</keyword>
<feature type="repeat" description="WD" evidence="2">
    <location>
        <begin position="425"/>
        <end position="460"/>
    </location>
</feature>
<reference evidence="4 5" key="1">
    <citation type="journal article" date="2021" name="DNA Res.">
        <title>Genome analysis of Candida subhashii reveals its hybrid nature and dual mitochondrial genome conformations.</title>
        <authorList>
            <person name="Mixao V."/>
            <person name="Hegedusova E."/>
            <person name="Saus E."/>
            <person name="Pryszcz L.P."/>
            <person name="Cillingova A."/>
            <person name="Nosek J."/>
            <person name="Gabaldon T."/>
        </authorList>
    </citation>
    <scope>NUCLEOTIDE SEQUENCE [LARGE SCALE GENOMIC DNA]</scope>
    <source>
        <strain evidence="4 5">CBS 10753</strain>
    </source>
</reference>
<dbReference type="GO" id="GO:0051012">
    <property type="term" value="P:microtubule sliding"/>
    <property type="evidence" value="ECO:0007669"/>
    <property type="project" value="UniProtKB-UniRule"/>
</dbReference>
<dbReference type="HAMAP" id="MF_03141">
    <property type="entry name" value="lis1"/>
    <property type="match status" value="1"/>
</dbReference>
<keyword evidence="1" id="KW-0813">Transport</keyword>
<dbReference type="PROSITE" id="PS50082">
    <property type="entry name" value="WD_REPEATS_2"/>
    <property type="match status" value="3"/>
</dbReference>
<comment type="subcellular location">
    <subcellularLocation>
        <location evidence="1">Cytoplasm</location>
        <location evidence="1">Cytoskeleton</location>
    </subcellularLocation>
    <subcellularLocation>
        <location evidence="1">Cytoplasm</location>
        <location evidence="1">Cytoskeleton</location>
        <location evidence="1">Spindle pole</location>
    </subcellularLocation>
    <text evidence="1">Localizes to the plus ends of microtubules and the mitotic spindle poles.</text>
</comment>
<feature type="compositionally biased region" description="Basic and acidic residues" evidence="3">
    <location>
        <begin position="493"/>
        <end position="502"/>
    </location>
</feature>
<keyword evidence="1" id="KW-0963">Cytoplasm</keyword>
<evidence type="ECO:0000313" key="4">
    <source>
        <dbReference type="EMBL" id="KAG7662950.1"/>
    </source>
</evidence>
<dbReference type="GO" id="GO:0070840">
    <property type="term" value="F:dynein complex binding"/>
    <property type="evidence" value="ECO:0007669"/>
    <property type="project" value="UniProtKB-UniRule"/>
</dbReference>
<accession>A0A8J5QVF0</accession>
<feature type="region of interest" description="Disordered" evidence="3">
    <location>
        <begin position="493"/>
        <end position="516"/>
    </location>
</feature>
<keyword evidence="1" id="KW-0493">Microtubule</keyword>
<dbReference type="GO" id="GO:0005875">
    <property type="term" value="C:microtubule associated complex"/>
    <property type="evidence" value="ECO:0007669"/>
    <property type="project" value="UniProtKB-UniRule"/>
</dbReference>
<feature type="repeat" description="WD" evidence="2">
    <location>
        <begin position="530"/>
        <end position="543"/>
    </location>
</feature>
<feature type="repeat" description="WD" evidence="2">
    <location>
        <begin position="228"/>
        <end position="270"/>
    </location>
</feature>
<name>A0A8J5QVF0_9ASCO</name>
<keyword evidence="2" id="KW-0853">WD repeat</keyword>
<keyword evidence="5" id="KW-1185">Reference proteome</keyword>
<keyword evidence="1" id="KW-0131">Cell cycle</keyword>
<keyword evidence="1" id="KW-0175">Coiled coil</keyword>
<dbReference type="GO" id="GO:0000132">
    <property type="term" value="P:establishment of mitotic spindle orientation"/>
    <property type="evidence" value="ECO:0007669"/>
    <property type="project" value="UniProtKB-UniRule"/>
</dbReference>
<dbReference type="PANTHER" id="PTHR19879:SF9">
    <property type="entry name" value="TRANSCRIPTION INITIATION FACTOR TFIID SUBUNIT 5"/>
    <property type="match status" value="1"/>
</dbReference>
<protein>
    <recommendedName>
        <fullName evidence="1">Nuclear distribution protein PAC1</fullName>
    </recommendedName>
    <alternativeName>
        <fullName evidence="1">Lissencephaly-1 homolog</fullName>
        <shortName evidence="1">LIS-1</shortName>
    </alternativeName>
    <alternativeName>
        <fullName evidence="1">nudF homolog</fullName>
    </alternativeName>
</protein>
<dbReference type="CDD" id="cd00200">
    <property type="entry name" value="WD40"/>
    <property type="match status" value="1"/>
</dbReference>
<dbReference type="GO" id="GO:0005737">
    <property type="term" value="C:cytoplasm"/>
    <property type="evidence" value="ECO:0007669"/>
    <property type="project" value="UniProtKB-UniRule"/>
</dbReference>
<dbReference type="InterPro" id="IPR019775">
    <property type="entry name" value="WD40_repeat_CS"/>
</dbReference>
<keyword evidence="1" id="KW-0206">Cytoskeleton</keyword>
<dbReference type="GO" id="GO:0005874">
    <property type="term" value="C:microtubule"/>
    <property type="evidence" value="ECO:0007669"/>
    <property type="project" value="UniProtKB-KW"/>
</dbReference>
<comment type="similarity">
    <text evidence="1">Belongs to the WD repeat LIS1/nudF family.</text>
</comment>
<dbReference type="SMART" id="SM00320">
    <property type="entry name" value="WD40"/>
    <property type="match status" value="7"/>
</dbReference>
<comment type="function">
    <text evidence="1">Positively regulates the activity of the minus-end directed microtubule motor protein dynein. Plays a central role in positioning the mitotic spindle at the bud neck during cell division. Targets cytoplasmic dynein to microtubule plus ends, thereby promoting dynein-mediated microtubule sliding along the bud cortex and consequently the movement of the mitotic spindle to the bud neck.</text>
</comment>
<comment type="caution">
    <text evidence="4">The sequence shown here is derived from an EMBL/GenBank/DDBJ whole genome shotgun (WGS) entry which is preliminary data.</text>
</comment>
<keyword evidence="1" id="KW-0498">Mitosis</keyword>
<dbReference type="EMBL" id="JAGSYN010000157">
    <property type="protein sequence ID" value="KAG7662950.1"/>
    <property type="molecule type" value="Genomic_DNA"/>
</dbReference>
<comment type="subunit">
    <text evidence="1">Self-associates. Interacts with NDL1 and dynein.</text>
</comment>
<gene>
    <name evidence="1" type="primary">PAC1</name>
    <name evidence="1" type="synonym">LIS1</name>
    <name evidence="4" type="ORF">J8A68_003540</name>
</gene>
<sequence length="543" mass="61741">MIRSQILTERQQKELNKSIIQYLEPIINNNNNQQQQQQQQGEQENILNQLSTILQVDQQANNEIVSNYLEKKWSSVLRLQKKIIDLENEVHNLRSILDVSDTNNNNNKHVISKDRINWLPSTCSRTFITQSNQLINTIKIHPILPNIYCGCNDGSIYVWNMASDEDSIPEKIIRAHTKAVNAIEWSLEPVNLTSGAPHTKPSYIFASCSSDLTIKIWDEANYRYIRTLTGHEHTISSIKFSSNNSTILYSVSRDKTVKIWDLINGICINSFIGHSDWVRDLDVISINNTISLQALKTTDNSLGDFILTCSNDQSARLSHINSRIGLAVLIGHTHVVETVKFLPMHSNHIIDSYIKSNSEFFPSIPLDLLETSSIYGINLGFKYCLTGSRDNTIKLWLLPPPILSPHRPPQPSQYNNSQAWLISDIIGHSSWVKSLSIHPNGKFFFSGSDDKTIKVWDLSTLNISGKIDNIRTLKGHEGFVSSIDFARLLKRKENNPHDEAKPQENGSKQTDTTTQEQLLRDIQQRMRCVFISGGTDNSIRVWN</sequence>
<dbReference type="GO" id="GO:0000922">
    <property type="term" value="C:spindle pole"/>
    <property type="evidence" value="ECO:0007669"/>
    <property type="project" value="UniProtKB-SubCell"/>
</dbReference>
<dbReference type="PROSITE" id="PS00678">
    <property type="entry name" value="WD_REPEATS_1"/>
    <property type="match status" value="1"/>
</dbReference>
<dbReference type="GO" id="GO:0051301">
    <property type="term" value="P:cell division"/>
    <property type="evidence" value="ECO:0007669"/>
    <property type="project" value="UniProtKB-KW"/>
</dbReference>
<organism evidence="4 5">
    <name type="scientific">[Candida] subhashii</name>
    <dbReference type="NCBI Taxonomy" id="561895"/>
    <lineage>
        <taxon>Eukaryota</taxon>
        <taxon>Fungi</taxon>
        <taxon>Dikarya</taxon>
        <taxon>Ascomycota</taxon>
        <taxon>Saccharomycotina</taxon>
        <taxon>Pichiomycetes</taxon>
        <taxon>Debaryomycetaceae</taxon>
        <taxon>Spathaspora</taxon>
    </lineage>
</organism>
<proteinExistence type="inferred from homology"/>
<evidence type="ECO:0000256" key="1">
    <source>
        <dbReference type="HAMAP-Rule" id="MF_03141"/>
    </source>
</evidence>
<dbReference type="Proteomes" id="UP000694255">
    <property type="component" value="Unassembled WGS sequence"/>
</dbReference>
<dbReference type="InterPro" id="IPR017252">
    <property type="entry name" value="Dynein_regulator_LIS1"/>
</dbReference>
<dbReference type="InterPro" id="IPR001680">
    <property type="entry name" value="WD40_rpt"/>
</dbReference>
<feature type="compositionally biased region" description="Polar residues" evidence="3">
    <location>
        <begin position="504"/>
        <end position="516"/>
    </location>
</feature>
<dbReference type="OrthoDB" id="10264588at2759"/>
<dbReference type="PROSITE" id="PS50294">
    <property type="entry name" value="WD_REPEATS_REGION"/>
    <property type="match status" value="3"/>
</dbReference>